<dbReference type="InterPro" id="IPR036249">
    <property type="entry name" value="Thioredoxin-like_sf"/>
</dbReference>
<comment type="function">
    <text evidence="1">Monothiol glutaredoxin involved in the biogenesis of iron-sulfur clusters.</text>
</comment>
<evidence type="ECO:0000256" key="5">
    <source>
        <dbReference type="ARBA" id="ARBA00023004"/>
    </source>
</evidence>
<dbReference type="NCBIfam" id="TIGR00365">
    <property type="entry name" value="Grx4 family monothiol glutaredoxin"/>
    <property type="match status" value="1"/>
</dbReference>
<dbReference type="Gene3D" id="3.40.30.10">
    <property type="entry name" value="Glutaredoxin"/>
    <property type="match status" value="1"/>
</dbReference>
<keyword evidence="4" id="KW-0479">Metal-binding</keyword>
<sequence length="163" mass="18437">MTTTIEKIQHQIAENPILLYMKGSPKLPNCGFSAQAVQALSACGERFAYVDILQNPDIRSELPKYANWPTFPQLWVDGELVGGCDIIMEMYQRGELQQLIKETAEKYKQQEDQQPVTGFGFIVGRDRAVPANTGPPDFFSKRVVFLLLCTTFLQQQRTLPARP</sequence>
<organism evidence="10 11">
    <name type="scientific">Serratia grimesii</name>
    <dbReference type="NCBI Taxonomy" id="82995"/>
    <lineage>
        <taxon>Bacteria</taxon>
        <taxon>Pseudomonadati</taxon>
        <taxon>Pseudomonadota</taxon>
        <taxon>Gammaproteobacteria</taxon>
        <taxon>Enterobacterales</taxon>
        <taxon>Yersiniaceae</taxon>
        <taxon>Serratia</taxon>
    </lineage>
</organism>
<dbReference type="Proteomes" id="UP000028721">
    <property type="component" value="Unassembled WGS sequence"/>
</dbReference>
<gene>
    <name evidence="10" type="ORF">CR62_22215</name>
</gene>
<dbReference type="InterPro" id="IPR033658">
    <property type="entry name" value="GRX_PICOT-like"/>
</dbReference>
<proteinExistence type="predicted"/>
<evidence type="ECO:0000313" key="10">
    <source>
        <dbReference type="EMBL" id="KFB89221.1"/>
    </source>
</evidence>
<evidence type="ECO:0000256" key="2">
    <source>
        <dbReference type="ARBA" id="ARBA00015345"/>
    </source>
</evidence>
<dbReference type="PANTHER" id="PTHR10293">
    <property type="entry name" value="GLUTAREDOXIN FAMILY MEMBER"/>
    <property type="match status" value="1"/>
</dbReference>
<reference evidence="10 11" key="1">
    <citation type="submission" date="2014-03" db="EMBL/GenBank/DDBJ databases">
        <title>Draft genome sequence of the Serratia grimesii strain a2.</title>
        <authorList>
            <person name="Toymentseva A."/>
            <person name="Kazakov S."/>
            <person name="Giliazeva A."/>
            <person name="Ismagilova R."/>
            <person name="Shah R."/>
            <person name="Sharipova M."/>
            <person name="Khaitlina S."/>
            <person name="Mardanova A."/>
        </authorList>
    </citation>
    <scope>NUCLEOTIDE SEQUENCE [LARGE SCALE GENOMIC DNA]</scope>
    <source>
        <strain evidence="10 11">A2</strain>
    </source>
</reference>
<dbReference type="PANTHER" id="PTHR10293:SF72">
    <property type="entry name" value="MONOTHIOL GLUTAREDOXIN-S14, CHLOROPLASTIC"/>
    <property type="match status" value="1"/>
</dbReference>
<name>A0ABR4UB16_9GAMM</name>
<evidence type="ECO:0000256" key="3">
    <source>
        <dbReference type="ARBA" id="ARBA00022714"/>
    </source>
</evidence>
<evidence type="ECO:0000256" key="7">
    <source>
        <dbReference type="ARBA" id="ARBA00023284"/>
    </source>
</evidence>
<keyword evidence="5" id="KW-0408">Iron</keyword>
<dbReference type="NCBIfam" id="NF008086">
    <property type="entry name" value="PRK10824.1"/>
    <property type="match status" value="1"/>
</dbReference>
<dbReference type="EMBL" id="JGVP01000007">
    <property type="protein sequence ID" value="KFB89221.1"/>
    <property type="molecule type" value="Genomic_DNA"/>
</dbReference>
<accession>A0ABR4UB16</accession>
<evidence type="ECO:0000256" key="8">
    <source>
        <dbReference type="ARBA" id="ARBA00032672"/>
    </source>
</evidence>
<dbReference type="SUPFAM" id="SSF52833">
    <property type="entry name" value="Thioredoxin-like"/>
    <property type="match status" value="1"/>
</dbReference>
<dbReference type="InterPro" id="IPR002109">
    <property type="entry name" value="Glutaredoxin"/>
</dbReference>
<dbReference type="CDD" id="cd03028">
    <property type="entry name" value="GRX_PICOT_like"/>
    <property type="match status" value="1"/>
</dbReference>
<evidence type="ECO:0000256" key="1">
    <source>
        <dbReference type="ARBA" id="ARBA00002853"/>
    </source>
</evidence>
<protein>
    <recommendedName>
        <fullName evidence="2">Glutaredoxin 4</fullName>
    </recommendedName>
    <alternativeName>
        <fullName evidence="8">Monothiol glutaredoxin</fullName>
    </alternativeName>
</protein>
<dbReference type="Pfam" id="PF00462">
    <property type="entry name" value="Glutaredoxin"/>
    <property type="match status" value="1"/>
</dbReference>
<keyword evidence="7" id="KW-0676">Redox-active center</keyword>
<evidence type="ECO:0000259" key="9">
    <source>
        <dbReference type="Pfam" id="PF00462"/>
    </source>
</evidence>
<comment type="caution">
    <text evidence="10">The sequence shown here is derived from an EMBL/GenBank/DDBJ whole genome shotgun (WGS) entry which is preliminary data.</text>
</comment>
<keyword evidence="3" id="KW-0001">2Fe-2S</keyword>
<dbReference type="InterPro" id="IPR004480">
    <property type="entry name" value="Monothiol_GRX-rel"/>
</dbReference>
<dbReference type="PROSITE" id="PS51354">
    <property type="entry name" value="GLUTAREDOXIN_2"/>
    <property type="match status" value="1"/>
</dbReference>
<evidence type="ECO:0000256" key="4">
    <source>
        <dbReference type="ARBA" id="ARBA00022723"/>
    </source>
</evidence>
<keyword evidence="6" id="KW-0411">Iron-sulfur</keyword>
<evidence type="ECO:0000313" key="11">
    <source>
        <dbReference type="Proteomes" id="UP000028721"/>
    </source>
</evidence>
<feature type="domain" description="Glutaredoxin" evidence="9">
    <location>
        <begin position="17"/>
        <end position="81"/>
    </location>
</feature>
<evidence type="ECO:0000256" key="6">
    <source>
        <dbReference type="ARBA" id="ARBA00023014"/>
    </source>
</evidence>
<keyword evidence="11" id="KW-1185">Reference proteome</keyword>